<name>A0A2I2ADP8_9LACO</name>
<evidence type="ECO:0008006" key="3">
    <source>
        <dbReference type="Google" id="ProtNLM"/>
    </source>
</evidence>
<dbReference type="AlphaFoldDB" id="A0A2I2ADP8"/>
<dbReference type="RefSeq" id="WP_101811156.1">
    <property type="nucleotide sequence ID" value="NZ_BLAQ01000031.1"/>
</dbReference>
<proteinExistence type="predicted"/>
<protein>
    <recommendedName>
        <fullName evidence="3">DUF4276 family protein</fullName>
    </recommendedName>
</protein>
<evidence type="ECO:0000313" key="2">
    <source>
        <dbReference type="Proteomes" id="UP000234579"/>
    </source>
</evidence>
<dbReference type="Proteomes" id="UP000234579">
    <property type="component" value="Unassembled WGS sequence"/>
</dbReference>
<comment type="caution">
    <text evidence="1">The sequence shown here is derived from an EMBL/GenBank/DDBJ whole genome shotgun (WGS) entry which is preliminary data.</text>
</comment>
<dbReference type="EMBL" id="PKGI01000003">
    <property type="protein sequence ID" value="PLA77505.1"/>
    <property type="molecule type" value="Genomic_DNA"/>
</dbReference>
<evidence type="ECO:0000313" key="1">
    <source>
        <dbReference type="EMBL" id="PLA77505.1"/>
    </source>
</evidence>
<organism evidence="1 2">
    <name type="scientific">Ligilactobacillus agilis</name>
    <dbReference type="NCBI Taxonomy" id="1601"/>
    <lineage>
        <taxon>Bacteria</taxon>
        <taxon>Bacillati</taxon>
        <taxon>Bacillota</taxon>
        <taxon>Bacilli</taxon>
        <taxon>Lactobacillales</taxon>
        <taxon>Lactobacillaceae</taxon>
        <taxon>Ligilactobacillus</taxon>
    </lineage>
</organism>
<reference evidence="2" key="1">
    <citation type="submission" date="2017-12" db="EMBL/GenBank/DDBJ databases">
        <authorList>
            <person name="Christensen H."/>
        </authorList>
    </citation>
    <scope>NUCLEOTIDE SEQUENCE [LARGE SCALE GENOMIC DNA]</scope>
    <source>
        <strain evidence="2">268A</strain>
    </source>
</reference>
<accession>A0A2I2ADP8</accession>
<gene>
    <name evidence="1" type="ORF">CYR79_00505</name>
</gene>
<sequence length="249" mass="29380">MGKQKEVILLIVEGQNDEDLLTEYIEEEFAEVGDKTYRFEVTNGDILSRPSNNLETNPVKKVNDVLNKFMKEKKFRIGDIAHIFQVIDVDGILASSDTYQVREQLTSNHEYDLMNNKIYFRTQNILNATSRIWDNKLRLVNRLAKTDKIRNRKYKLLYFSVTSEHVIANQIYWQQDDKFNAIDAFQDQYPDLSSLRSFLKKENLVYQTNDIQESWAKLLAEEKLIRKTNINLLFDEIEKILLKDENGEK</sequence>